<dbReference type="Pfam" id="PF13183">
    <property type="entry name" value="Fer4_8"/>
    <property type="match status" value="1"/>
</dbReference>
<dbReference type="EMBL" id="LIZS01000014">
    <property type="protein sequence ID" value="KPJ53703.1"/>
    <property type="molecule type" value="Genomic_DNA"/>
</dbReference>
<evidence type="ECO:0000259" key="4">
    <source>
        <dbReference type="PROSITE" id="PS51379"/>
    </source>
</evidence>
<dbReference type="InterPro" id="IPR009051">
    <property type="entry name" value="Helical_ferredxn"/>
</dbReference>
<proteinExistence type="predicted"/>
<gene>
    <name evidence="5" type="ORF">AMJ39_03485</name>
</gene>
<dbReference type="InterPro" id="IPR017896">
    <property type="entry name" value="4Fe4S_Fe-S-bd"/>
</dbReference>
<dbReference type="PROSITE" id="PS00198">
    <property type="entry name" value="4FE4S_FER_1"/>
    <property type="match status" value="2"/>
</dbReference>
<dbReference type="PROSITE" id="PS51379">
    <property type="entry name" value="4FE4S_FER_2"/>
    <property type="match status" value="1"/>
</dbReference>
<comment type="caution">
    <text evidence="5">The sequence shown here is derived from an EMBL/GenBank/DDBJ whole genome shotgun (WGS) entry which is preliminary data.</text>
</comment>
<evidence type="ECO:0000256" key="3">
    <source>
        <dbReference type="ARBA" id="ARBA00023014"/>
    </source>
</evidence>
<sequence length="192" mass="21620">MNESTIGLVTPTSELARAFKLESGVDVNLCFQCNKCTAGCPTSYAMDYTPAQLIHAVRLGLDDLILHSKTMWMCAACETCTTRCPQDVDIAKVMDAAKIIARRRGIQPPVPGVASFYRSGLTTIRLFGRMYEVGMMMMLKMLTRDFFKDMGLGMKMMRKGKLKMLPSLSLGRTIATWRLFSRVKKKEKRVTR</sequence>
<dbReference type="Proteomes" id="UP000052008">
    <property type="component" value="Unassembled WGS sequence"/>
</dbReference>
<protein>
    <recommendedName>
        <fullName evidence="4">4Fe-4S ferredoxin-type domain-containing protein</fullName>
    </recommendedName>
</protein>
<feature type="domain" description="4Fe-4S ferredoxin-type" evidence="4">
    <location>
        <begin position="21"/>
        <end position="51"/>
    </location>
</feature>
<dbReference type="GO" id="GO:0005886">
    <property type="term" value="C:plasma membrane"/>
    <property type="evidence" value="ECO:0007669"/>
    <property type="project" value="TreeGrafter"/>
</dbReference>
<dbReference type="SUPFAM" id="SSF46548">
    <property type="entry name" value="alpha-helical ferredoxin"/>
    <property type="match status" value="1"/>
</dbReference>
<dbReference type="PANTHER" id="PTHR43255">
    <property type="entry name" value="IRON-SULFUR-BINDING OXIDOREDUCTASE FADF-RELATED-RELATED"/>
    <property type="match status" value="1"/>
</dbReference>
<keyword evidence="1" id="KW-0479">Metal-binding</keyword>
<accession>A0A0S7WU83</accession>
<evidence type="ECO:0000313" key="5">
    <source>
        <dbReference type="EMBL" id="KPJ53703.1"/>
    </source>
</evidence>
<keyword evidence="2" id="KW-0408">Iron</keyword>
<dbReference type="GO" id="GO:0046872">
    <property type="term" value="F:metal ion binding"/>
    <property type="evidence" value="ECO:0007669"/>
    <property type="project" value="UniProtKB-KW"/>
</dbReference>
<dbReference type="AlphaFoldDB" id="A0A0S7WU83"/>
<dbReference type="PANTHER" id="PTHR43255:SF2">
    <property type="entry name" value="HETERODISULFIDE REDUCTASE RELATED PROTEIN"/>
    <property type="match status" value="1"/>
</dbReference>
<keyword evidence="3" id="KW-0411">Iron-sulfur</keyword>
<dbReference type="Gene3D" id="1.10.1060.10">
    <property type="entry name" value="Alpha-helical ferredoxin"/>
    <property type="match status" value="1"/>
</dbReference>
<dbReference type="InterPro" id="IPR051460">
    <property type="entry name" value="HdrC_iron-sulfur_subunit"/>
</dbReference>
<dbReference type="GO" id="GO:0051536">
    <property type="term" value="F:iron-sulfur cluster binding"/>
    <property type="evidence" value="ECO:0007669"/>
    <property type="project" value="UniProtKB-KW"/>
</dbReference>
<evidence type="ECO:0000313" key="6">
    <source>
        <dbReference type="Proteomes" id="UP000052008"/>
    </source>
</evidence>
<dbReference type="InterPro" id="IPR017900">
    <property type="entry name" value="4Fe4S_Fe_S_CS"/>
</dbReference>
<dbReference type="STRING" id="1703770.AMJ39_03485"/>
<organism evidence="5 6">
    <name type="scientific">candidate division TA06 bacterium DG_24</name>
    <dbReference type="NCBI Taxonomy" id="1703770"/>
    <lineage>
        <taxon>Bacteria</taxon>
        <taxon>Bacteria division TA06</taxon>
    </lineage>
</organism>
<evidence type="ECO:0000256" key="2">
    <source>
        <dbReference type="ARBA" id="ARBA00023004"/>
    </source>
</evidence>
<evidence type="ECO:0000256" key="1">
    <source>
        <dbReference type="ARBA" id="ARBA00022723"/>
    </source>
</evidence>
<name>A0A0S7WU83_UNCT6</name>
<reference evidence="5 6" key="1">
    <citation type="journal article" date="2015" name="Microbiome">
        <title>Genomic resolution of linkages in carbon, nitrogen, and sulfur cycling among widespread estuary sediment bacteria.</title>
        <authorList>
            <person name="Baker B.J."/>
            <person name="Lazar C.S."/>
            <person name="Teske A.P."/>
            <person name="Dick G.J."/>
        </authorList>
    </citation>
    <scope>NUCLEOTIDE SEQUENCE [LARGE SCALE GENOMIC DNA]</scope>
    <source>
        <strain evidence="5">DG_24</strain>
    </source>
</reference>